<feature type="site" description="Involved in the stabilization of negative charge on the oxyanion by the formation of the oxyanion hole" evidence="10">
    <location>
        <position position="119"/>
    </location>
</feature>
<evidence type="ECO:0000256" key="6">
    <source>
        <dbReference type="ARBA" id="ARBA00022813"/>
    </source>
</evidence>
<feature type="site" description="Cleavage; by autolysis" evidence="10">
    <location>
        <begin position="193"/>
        <end position="194"/>
    </location>
</feature>
<comment type="catalytic activity">
    <reaction evidence="10">
        <text>L-glutamate + acetyl-CoA = N-acetyl-L-glutamate + CoA + H(+)</text>
        <dbReference type="Rhea" id="RHEA:24292"/>
        <dbReference type="ChEBI" id="CHEBI:15378"/>
        <dbReference type="ChEBI" id="CHEBI:29985"/>
        <dbReference type="ChEBI" id="CHEBI:44337"/>
        <dbReference type="ChEBI" id="CHEBI:57287"/>
        <dbReference type="ChEBI" id="CHEBI:57288"/>
        <dbReference type="EC" id="2.3.1.1"/>
    </reaction>
</comment>
<evidence type="ECO:0000256" key="10">
    <source>
        <dbReference type="HAMAP-Rule" id="MF_01106"/>
    </source>
</evidence>
<dbReference type="GO" id="GO:0006592">
    <property type="term" value="P:ornithine biosynthetic process"/>
    <property type="evidence" value="ECO:0007669"/>
    <property type="project" value="TreeGrafter"/>
</dbReference>
<evidence type="ECO:0000313" key="11">
    <source>
        <dbReference type="EMBL" id="ACA58898.1"/>
    </source>
</evidence>
<gene>
    <name evidence="10" type="primary">argJ</name>
    <name evidence="11" type="ordered locus">Daud_0340</name>
</gene>
<name>B1I1C6_DESAP</name>
<dbReference type="GO" id="GO:0006526">
    <property type="term" value="P:L-arginine biosynthetic process"/>
    <property type="evidence" value="ECO:0007669"/>
    <property type="project" value="UniProtKB-UniRule"/>
</dbReference>
<dbReference type="FunFam" id="3.60.70.12:FF:000001">
    <property type="entry name" value="Arginine biosynthesis bifunctional protein ArgJ, chloroplastic"/>
    <property type="match status" value="1"/>
</dbReference>
<dbReference type="InterPro" id="IPR002813">
    <property type="entry name" value="Arg_biosynth_ArgJ"/>
</dbReference>
<evidence type="ECO:0000256" key="7">
    <source>
        <dbReference type="ARBA" id="ARBA00023268"/>
    </source>
</evidence>
<keyword evidence="12" id="KW-1185">Reference proteome</keyword>
<evidence type="ECO:0000256" key="2">
    <source>
        <dbReference type="ARBA" id="ARBA00011475"/>
    </source>
</evidence>
<comment type="function">
    <text evidence="10">Catalyzes two activities which are involved in the cyclic version of arginine biosynthesis: the synthesis of N-acetylglutamate from glutamate and acetyl-CoA as the acetyl donor, and of ornithine by transacetylation between N(2)-acetylornithine and glutamate.</text>
</comment>
<feature type="active site" description="Nucleophile" evidence="10">
    <location>
        <position position="194"/>
    </location>
</feature>
<reference evidence="12" key="1">
    <citation type="submission" date="2007-10" db="EMBL/GenBank/DDBJ databases">
        <title>Complete sequence of chromosome of Desulforudis audaxviator MP104C.</title>
        <authorList>
            <person name="Copeland A."/>
            <person name="Lucas S."/>
            <person name="Lapidus A."/>
            <person name="Barry K."/>
            <person name="Glavina del Rio T."/>
            <person name="Dalin E."/>
            <person name="Tice H."/>
            <person name="Bruce D."/>
            <person name="Pitluck S."/>
            <person name="Lowry S.R."/>
            <person name="Larimer F."/>
            <person name="Land M.L."/>
            <person name="Hauser L."/>
            <person name="Kyrpides N."/>
            <person name="Ivanova N.N."/>
            <person name="Richardson P."/>
        </authorList>
    </citation>
    <scope>NUCLEOTIDE SEQUENCE [LARGE SCALE GENOMIC DNA]</scope>
    <source>
        <strain evidence="12">MP104C</strain>
    </source>
</reference>
<sequence length="407" mass="42887">MTDFEFEWLDGGGITAAGGFKACGLYAGLKRNKKDLALIFSERPGTAAGVFTTNRVKGAPVLISMPRVRAGRLQALIINSGNANTCNGPGGIEDALEMGRVTAAALDIPEETVLVASTGVIGQRLPLDKITEAVPRAVALLSTEGGLDAAEAIMTTDTVPKQAALRFRAEPDGPVVTIGGIAKGSGMIHPNMATMMAFITTDAAVEAPLLQEALRHAVDRSFHMISVDGDTSTNDMVVVVANGWSGARPLAPGSAAYGRFVQALTAVCVRLARAIARDGEGATRLLEVRIKGAPSEEDARLAARAVISSSLVKTAVFGNDANWGRIICAAGYSGAVFNPDRFDVYLGDLQVAGDGRGLDFDEERASRILARDPVVVTVDFHDGDGEARAWGCDFSYDYVRINANYRT</sequence>
<feature type="binding site" evidence="10">
    <location>
        <position position="183"/>
    </location>
    <ligand>
        <name>substrate</name>
    </ligand>
</feature>
<evidence type="ECO:0000256" key="9">
    <source>
        <dbReference type="ARBA" id="ARBA00049439"/>
    </source>
</evidence>
<dbReference type="EC" id="2.3.1.35" evidence="10"/>
<dbReference type="KEGG" id="dau:Daud_0340"/>
<keyword evidence="7 10" id="KW-0511">Multifunctional enzyme</keyword>
<dbReference type="OrthoDB" id="9804242at2"/>
<comment type="subunit">
    <text evidence="2 10">Heterotetramer of two alpha and two beta chains.</text>
</comment>
<feature type="binding site" evidence="10">
    <location>
        <position position="280"/>
    </location>
    <ligand>
        <name>substrate</name>
    </ligand>
</feature>
<feature type="binding site" evidence="10">
    <location>
        <position position="402"/>
    </location>
    <ligand>
        <name>substrate</name>
    </ligand>
</feature>
<dbReference type="GO" id="GO:0004042">
    <property type="term" value="F:L-glutamate N-acetyltransferase activity"/>
    <property type="evidence" value="ECO:0007669"/>
    <property type="project" value="UniProtKB-UniRule"/>
</dbReference>
<dbReference type="GO" id="GO:0004358">
    <property type="term" value="F:L-glutamate N-acetyltransferase activity, acting on acetyl-L-ornithine as donor"/>
    <property type="evidence" value="ECO:0007669"/>
    <property type="project" value="UniProtKB-UniRule"/>
</dbReference>
<protein>
    <recommendedName>
        <fullName evidence="10">Arginine biosynthesis bifunctional protein ArgJ</fullName>
    </recommendedName>
    <domain>
        <recommendedName>
            <fullName evidence="10">Glutamate N-acetyltransferase</fullName>
            <ecNumber evidence="10">2.3.1.35</ecNumber>
        </recommendedName>
        <alternativeName>
            <fullName evidence="10">Ornithine acetyltransferase</fullName>
            <shortName evidence="10">OATase</shortName>
        </alternativeName>
        <alternativeName>
            <fullName evidence="10">Ornithine transacetylase</fullName>
        </alternativeName>
    </domain>
    <domain>
        <recommendedName>
            <fullName evidence="10">Amino-acid acetyltransferase</fullName>
            <ecNumber evidence="10">2.3.1.1</ecNumber>
        </recommendedName>
        <alternativeName>
            <fullName evidence="10">N-acetylglutamate synthase</fullName>
            <shortName evidence="10">AGSase</shortName>
        </alternativeName>
    </domain>
    <component>
        <recommendedName>
            <fullName evidence="10">Arginine biosynthesis bifunctional protein ArgJ alpha chain</fullName>
        </recommendedName>
    </component>
    <component>
        <recommendedName>
            <fullName evidence="10">Arginine biosynthesis bifunctional protein ArgJ beta chain</fullName>
        </recommendedName>
    </component>
</protein>
<dbReference type="UniPathway" id="UPA00068">
    <property type="reaction ID" value="UER00106"/>
</dbReference>
<feature type="binding site" evidence="10">
    <location>
        <position position="194"/>
    </location>
    <ligand>
        <name>substrate</name>
    </ligand>
</feature>
<keyword evidence="3 10" id="KW-0055">Arginine biosynthesis</keyword>
<dbReference type="AlphaFoldDB" id="B1I1C6"/>
<dbReference type="Proteomes" id="UP000008544">
    <property type="component" value="Chromosome"/>
</dbReference>
<comment type="pathway">
    <text evidence="10">Amino-acid biosynthesis; L-arginine biosynthesis; L-ornithine and N-acetyl-L-glutamate from L-glutamate and N(2)-acetyl-L-ornithine (cyclic): step 1/1.</text>
</comment>
<evidence type="ECO:0000256" key="1">
    <source>
        <dbReference type="ARBA" id="ARBA00006774"/>
    </source>
</evidence>
<dbReference type="Gene3D" id="3.60.70.12">
    <property type="entry name" value="L-amino peptidase D-ALA esterase/amidase"/>
    <property type="match status" value="1"/>
</dbReference>
<dbReference type="FunFam" id="3.10.20.340:FF:000001">
    <property type="entry name" value="Arginine biosynthesis bifunctional protein ArgJ, chloroplastic"/>
    <property type="match status" value="1"/>
</dbReference>
<dbReference type="PANTHER" id="PTHR23100">
    <property type="entry name" value="ARGININE BIOSYNTHESIS BIFUNCTIONAL PROTEIN ARGJ"/>
    <property type="match status" value="1"/>
</dbReference>
<dbReference type="InterPro" id="IPR016117">
    <property type="entry name" value="ArgJ-like_dom_sf"/>
</dbReference>
<comment type="similarity">
    <text evidence="1 10">Belongs to the ArgJ family.</text>
</comment>
<dbReference type="Gene3D" id="3.10.20.340">
    <property type="entry name" value="ArgJ beta chain, C-terminal domain"/>
    <property type="match status" value="1"/>
</dbReference>
<evidence type="ECO:0000256" key="4">
    <source>
        <dbReference type="ARBA" id="ARBA00022605"/>
    </source>
</evidence>
<dbReference type="NCBIfam" id="NF003802">
    <property type="entry name" value="PRK05388.1"/>
    <property type="match status" value="1"/>
</dbReference>
<dbReference type="HOGENOM" id="CLU_027172_1_0_9"/>
<dbReference type="Pfam" id="PF01960">
    <property type="entry name" value="ArgJ"/>
    <property type="match status" value="1"/>
</dbReference>
<keyword evidence="4 10" id="KW-0028">Amino-acid biosynthesis</keyword>
<proteinExistence type="inferred from homology"/>
<dbReference type="InterPro" id="IPR042195">
    <property type="entry name" value="ArgJ_beta_C"/>
</dbReference>
<feature type="site" description="Involved in the stabilization of negative charge on the oxyanion by the formation of the oxyanion hole" evidence="10">
    <location>
        <position position="118"/>
    </location>
</feature>
<reference evidence="11 12" key="2">
    <citation type="journal article" date="2008" name="Science">
        <title>Environmental genomics reveals a single-species ecosystem deep within Earth.</title>
        <authorList>
            <person name="Chivian D."/>
            <person name="Brodie E.L."/>
            <person name="Alm E.J."/>
            <person name="Culley D.E."/>
            <person name="Dehal P.S."/>
            <person name="Desantis T.Z."/>
            <person name="Gihring T.M."/>
            <person name="Lapidus A."/>
            <person name="Lin L.H."/>
            <person name="Lowry S.R."/>
            <person name="Moser D.P."/>
            <person name="Richardson P.M."/>
            <person name="Southam G."/>
            <person name="Wanger G."/>
            <person name="Pratt L.M."/>
            <person name="Andersen G.L."/>
            <person name="Hazen T.C."/>
            <person name="Brockman F.J."/>
            <person name="Arkin A.P."/>
            <person name="Onstott T.C."/>
        </authorList>
    </citation>
    <scope>NUCLEOTIDE SEQUENCE [LARGE SCALE GENOMIC DNA]</scope>
    <source>
        <strain evidence="11 12">MP104C</strain>
    </source>
</reference>
<evidence type="ECO:0000313" key="12">
    <source>
        <dbReference type="Proteomes" id="UP000008544"/>
    </source>
</evidence>
<feature type="chain" id="PRO_5023520308" description="Arginine biosynthesis bifunctional protein ArgJ alpha chain" evidence="10">
    <location>
        <begin position="1"/>
        <end position="193"/>
    </location>
</feature>
<dbReference type="STRING" id="477974.Daud_0340"/>
<comment type="pathway">
    <text evidence="10">Amino-acid biosynthesis; L-arginine biosynthesis; N(2)-acetyl-L-ornithine from L-glutamate: step 1/4.</text>
</comment>
<feature type="binding site" evidence="10">
    <location>
        <position position="407"/>
    </location>
    <ligand>
        <name>substrate</name>
    </ligand>
</feature>
<dbReference type="EC" id="2.3.1.1" evidence="10"/>
<keyword evidence="6 10" id="KW-0068">Autocatalytic cleavage</keyword>
<evidence type="ECO:0000256" key="3">
    <source>
        <dbReference type="ARBA" id="ARBA00022571"/>
    </source>
</evidence>
<dbReference type="MEROPS" id="T05.002"/>
<dbReference type="SUPFAM" id="SSF56266">
    <property type="entry name" value="DmpA/ArgJ-like"/>
    <property type="match status" value="1"/>
</dbReference>
<feature type="binding site" evidence="10">
    <location>
        <position position="155"/>
    </location>
    <ligand>
        <name>substrate</name>
    </ligand>
</feature>
<dbReference type="PANTHER" id="PTHR23100:SF0">
    <property type="entry name" value="ARGININE BIOSYNTHESIS BIFUNCTIONAL PROTEIN ARGJ, MITOCHONDRIAL"/>
    <property type="match status" value="1"/>
</dbReference>
<dbReference type="CDD" id="cd02152">
    <property type="entry name" value="OAT"/>
    <property type="match status" value="1"/>
</dbReference>
<keyword evidence="10" id="KW-0963">Cytoplasm</keyword>
<evidence type="ECO:0000256" key="5">
    <source>
        <dbReference type="ARBA" id="ARBA00022679"/>
    </source>
</evidence>
<dbReference type="RefSeq" id="WP_012301490.1">
    <property type="nucleotide sequence ID" value="NC_010424.1"/>
</dbReference>
<dbReference type="GO" id="GO:0005737">
    <property type="term" value="C:cytoplasm"/>
    <property type="evidence" value="ECO:0007669"/>
    <property type="project" value="UniProtKB-SubCell"/>
</dbReference>
<comment type="subcellular location">
    <subcellularLocation>
        <location evidence="10">Cytoplasm</location>
    </subcellularLocation>
</comment>
<feature type="chain" id="PRO_5023520307" description="Arginine biosynthesis bifunctional protein ArgJ beta chain" evidence="10">
    <location>
        <begin position="194"/>
        <end position="407"/>
    </location>
</feature>
<keyword evidence="8 10" id="KW-0012">Acyltransferase</keyword>
<dbReference type="EMBL" id="CP000860">
    <property type="protein sequence ID" value="ACA58898.1"/>
    <property type="molecule type" value="Genomic_DNA"/>
</dbReference>
<evidence type="ECO:0000256" key="8">
    <source>
        <dbReference type="ARBA" id="ARBA00023315"/>
    </source>
</evidence>
<dbReference type="eggNOG" id="COG1364">
    <property type="taxonomic scope" value="Bacteria"/>
</dbReference>
<accession>B1I1C6</accession>
<dbReference type="HAMAP" id="MF_01106">
    <property type="entry name" value="ArgJ"/>
    <property type="match status" value="1"/>
</dbReference>
<dbReference type="NCBIfam" id="TIGR00120">
    <property type="entry name" value="ArgJ"/>
    <property type="match status" value="1"/>
</dbReference>
<comment type="catalytic activity">
    <reaction evidence="9 10">
        <text>N(2)-acetyl-L-ornithine + L-glutamate = N-acetyl-L-glutamate + L-ornithine</text>
        <dbReference type="Rhea" id="RHEA:15349"/>
        <dbReference type="ChEBI" id="CHEBI:29985"/>
        <dbReference type="ChEBI" id="CHEBI:44337"/>
        <dbReference type="ChEBI" id="CHEBI:46911"/>
        <dbReference type="ChEBI" id="CHEBI:57805"/>
        <dbReference type="EC" id="2.3.1.35"/>
    </reaction>
</comment>
<keyword evidence="5 10" id="KW-0808">Transferase</keyword>
<organism evidence="11 12">
    <name type="scientific">Desulforudis audaxviator (strain MP104C)</name>
    <dbReference type="NCBI Taxonomy" id="477974"/>
    <lineage>
        <taxon>Bacteria</taxon>
        <taxon>Bacillati</taxon>
        <taxon>Bacillota</taxon>
        <taxon>Clostridia</taxon>
        <taxon>Thermoanaerobacterales</taxon>
        <taxon>Candidatus Desulforudaceae</taxon>
        <taxon>Candidatus Desulforudis</taxon>
    </lineage>
</organism>